<dbReference type="EMBL" id="CAKLBY020000168">
    <property type="protein sequence ID" value="CAK7930599.1"/>
    <property type="molecule type" value="Genomic_DNA"/>
</dbReference>
<evidence type="ECO:0000259" key="1">
    <source>
        <dbReference type="Pfam" id="PF13961"/>
    </source>
</evidence>
<protein>
    <recommendedName>
        <fullName evidence="1">DUF4219 domain-containing protein</fullName>
    </recommendedName>
</protein>
<dbReference type="InterPro" id="IPR025314">
    <property type="entry name" value="DUF4219"/>
</dbReference>
<feature type="domain" description="DUF4219" evidence="1">
    <location>
        <begin position="16"/>
        <end position="38"/>
    </location>
</feature>
<gene>
    <name evidence="2" type="ORF">PM001_LOCUS15749</name>
</gene>
<reference evidence="2" key="1">
    <citation type="submission" date="2024-01" db="EMBL/GenBank/DDBJ databases">
        <authorList>
            <person name="Webb A."/>
        </authorList>
    </citation>
    <scope>NUCLEOTIDE SEQUENCE</scope>
    <source>
        <strain evidence="2">Pm1</strain>
    </source>
</reference>
<organism evidence="2 3">
    <name type="scientific">Peronospora matthiolae</name>
    <dbReference type="NCBI Taxonomy" id="2874970"/>
    <lineage>
        <taxon>Eukaryota</taxon>
        <taxon>Sar</taxon>
        <taxon>Stramenopiles</taxon>
        <taxon>Oomycota</taxon>
        <taxon>Peronosporomycetes</taxon>
        <taxon>Peronosporales</taxon>
        <taxon>Peronosporaceae</taxon>
        <taxon>Peronospora</taxon>
    </lineage>
</organism>
<comment type="caution">
    <text evidence="2">The sequence shown here is derived from an EMBL/GenBank/DDBJ whole genome shotgun (WGS) entry which is preliminary data.</text>
</comment>
<dbReference type="Pfam" id="PF13961">
    <property type="entry name" value="DUF4219"/>
    <property type="match status" value="1"/>
</dbReference>
<dbReference type="AlphaFoldDB" id="A0AAV1UBZ1"/>
<sequence length="57" mass="6640">MDAAATPTARINKFQGTNFHTWKFTMQMVLEERDLWEVTCGEVKLEHCTNVMDQSTF</sequence>
<name>A0AAV1UBZ1_9STRA</name>
<dbReference type="Proteomes" id="UP001162060">
    <property type="component" value="Unassembled WGS sequence"/>
</dbReference>
<accession>A0AAV1UBZ1</accession>
<evidence type="ECO:0000313" key="2">
    <source>
        <dbReference type="EMBL" id="CAK7930599.1"/>
    </source>
</evidence>
<proteinExistence type="predicted"/>
<evidence type="ECO:0000313" key="3">
    <source>
        <dbReference type="Proteomes" id="UP001162060"/>
    </source>
</evidence>